<comment type="caution">
    <text evidence="2">The sequence shown here is derived from an EMBL/GenBank/DDBJ whole genome shotgun (WGS) entry which is preliminary data.</text>
</comment>
<name>A0A0F9T3V2_9ZZZZ</name>
<proteinExistence type="predicted"/>
<reference evidence="2" key="1">
    <citation type="journal article" date="2015" name="Nature">
        <title>Complex archaea that bridge the gap between prokaryotes and eukaryotes.</title>
        <authorList>
            <person name="Spang A."/>
            <person name="Saw J.H."/>
            <person name="Jorgensen S.L."/>
            <person name="Zaremba-Niedzwiedzka K."/>
            <person name="Martijn J."/>
            <person name="Lind A.E."/>
            <person name="van Eijk R."/>
            <person name="Schleper C."/>
            <person name="Guy L."/>
            <person name="Ettema T.J."/>
        </authorList>
    </citation>
    <scope>NUCLEOTIDE SEQUENCE</scope>
</reference>
<protein>
    <submittedName>
        <fullName evidence="2">Uncharacterized protein</fullName>
    </submittedName>
</protein>
<dbReference type="EMBL" id="LAZR01000422">
    <property type="protein sequence ID" value="KKN69582.1"/>
    <property type="molecule type" value="Genomic_DNA"/>
</dbReference>
<gene>
    <name evidence="2" type="ORF">LCGC14_0438850</name>
</gene>
<evidence type="ECO:0000256" key="1">
    <source>
        <dbReference type="SAM" id="MobiDB-lite"/>
    </source>
</evidence>
<evidence type="ECO:0000313" key="2">
    <source>
        <dbReference type="EMBL" id="KKN69582.1"/>
    </source>
</evidence>
<feature type="region of interest" description="Disordered" evidence="1">
    <location>
        <begin position="1"/>
        <end position="24"/>
    </location>
</feature>
<dbReference type="AlphaFoldDB" id="A0A0F9T3V2"/>
<accession>A0A0F9T3V2</accession>
<feature type="compositionally biased region" description="Basic and acidic residues" evidence="1">
    <location>
        <begin position="1"/>
        <end position="18"/>
    </location>
</feature>
<organism evidence="2">
    <name type="scientific">marine sediment metagenome</name>
    <dbReference type="NCBI Taxonomy" id="412755"/>
    <lineage>
        <taxon>unclassified sequences</taxon>
        <taxon>metagenomes</taxon>
        <taxon>ecological metagenomes</taxon>
    </lineage>
</organism>
<sequence length="46" mass="5380">MGKDKKDFKKISDPKFREMSFAGNMPSQYEKDLKKAIAKKSKSKRK</sequence>